<evidence type="ECO:0000313" key="2">
    <source>
        <dbReference type="Proteomes" id="UP000184330"/>
    </source>
</evidence>
<organism evidence="1 2">
    <name type="scientific">Phialocephala subalpina</name>
    <dbReference type="NCBI Taxonomy" id="576137"/>
    <lineage>
        <taxon>Eukaryota</taxon>
        <taxon>Fungi</taxon>
        <taxon>Dikarya</taxon>
        <taxon>Ascomycota</taxon>
        <taxon>Pezizomycotina</taxon>
        <taxon>Leotiomycetes</taxon>
        <taxon>Helotiales</taxon>
        <taxon>Mollisiaceae</taxon>
        <taxon>Phialocephala</taxon>
        <taxon>Phialocephala fortinii species complex</taxon>
    </lineage>
</organism>
<sequence length="398" mass="43153">MLFNVPRGQGRGSDDPGALSFVSLLVGGVVAAPKLAPFSTFSNVTVFVPPSNYTDPQVLYARTVELEGGVLLATWENYSPEPPLVYAPIFKSVDGGETWKEIAKVQDQVNGWGLRYQPFLMSGKQLPTKVGKYPAGTVLLATNSIPTDLNYTKIDIYASLDKGYTWNFVSHVASGGAAIPDNGIPAIWEPFLMYYEGNIITYYSDQRDPLHGQKLVHQTSKDLLTWDAPVDDVAYPTYTDRPGMTTVTKLPNGKYMMTYEYGGGPTVVANGYQFPVYYRINENPLDFNNSVGLPLVSNDGTQPTSSPYITWSPVGGVNGTILVSSGSLTPIFTNQALGAEGAWKTVPTPEGVSYTRHLRVLCNTDHLLIMGGGHLPPASNNRITVSVIDIAKSLKVAS</sequence>
<dbReference type="EMBL" id="FJOG01000026">
    <property type="protein sequence ID" value="CZR64201.1"/>
    <property type="molecule type" value="Genomic_DNA"/>
</dbReference>
<keyword evidence="2" id="KW-1185">Reference proteome</keyword>
<protein>
    <submittedName>
        <fullName evidence="1">Related to BNR/Asp-box repeat domain protein</fullName>
    </submittedName>
</protein>
<dbReference type="CDD" id="cd15482">
    <property type="entry name" value="Sialidase_non-viral"/>
    <property type="match status" value="1"/>
</dbReference>
<dbReference type="STRING" id="576137.A0A1L7XGP2"/>
<dbReference type="PANTHER" id="PTHR38792">
    <property type="entry name" value="BNR/ASP-BOX REPEAT DOMAIN PROTEIN (AFU_ORTHOLOGUE AFUA_7G06430)-RELATED"/>
    <property type="match status" value="1"/>
</dbReference>
<reference evidence="1 2" key="1">
    <citation type="submission" date="2016-03" db="EMBL/GenBank/DDBJ databases">
        <authorList>
            <person name="Ploux O."/>
        </authorList>
    </citation>
    <scope>NUCLEOTIDE SEQUENCE [LARGE SCALE GENOMIC DNA]</scope>
    <source>
        <strain evidence="1 2">UAMH 11012</strain>
    </source>
</reference>
<accession>A0A1L7XGP2</accession>
<dbReference type="AlphaFoldDB" id="A0A1L7XGP2"/>
<name>A0A1L7XGP2_9HELO</name>
<proteinExistence type="predicted"/>
<evidence type="ECO:0000313" key="1">
    <source>
        <dbReference type="EMBL" id="CZR64201.1"/>
    </source>
</evidence>
<dbReference type="Gene3D" id="2.120.10.10">
    <property type="match status" value="1"/>
</dbReference>
<dbReference type="Proteomes" id="UP000184330">
    <property type="component" value="Unassembled WGS sequence"/>
</dbReference>
<gene>
    <name evidence="1" type="ORF">PAC_14099</name>
</gene>
<dbReference type="SUPFAM" id="SSF110296">
    <property type="entry name" value="Oligoxyloglucan reducing end-specific cellobiohydrolase"/>
    <property type="match status" value="1"/>
</dbReference>
<dbReference type="OrthoDB" id="2130735at2759"/>
<dbReference type="PANTHER" id="PTHR38792:SF3">
    <property type="entry name" value="BNR_ASP-BOX REPEAT DOMAIN PROTEIN (AFU_ORTHOLOGUE AFUA_7G06430)-RELATED"/>
    <property type="match status" value="1"/>
</dbReference>